<reference evidence="3 4" key="1">
    <citation type="submission" date="2016-07" db="EMBL/GenBank/DDBJ databases">
        <title>Multi-omics approach to identify versatile polysaccharide utilization systems of a marine flavobacterium Gramella flava.</title>
        <authorList>
            <person name="Tang K."/>
        </authorList>
    </citation>
    <scope>NUCLEOTIDE SEQUENCE [LARGE SCALE GENOMIC DNA]</scope>
    <source>
        <strain evidence="3 4">JLT2011</strain>
    </source>
</reference>
<comment type="similarity">
    <text evidence="1 2">Belongs to the fructosamine kinase family.</text>
</comment>
<dbReference type="PANTHER" id="PTHR12149:SF8">
    <property type="entry name" value="PROTEIN-RIBULOSAMINE 3-KINASE"/>
    <property type="match status" value="1"/>
</dbReference>
<dbReference type="GO" id="GO:0016301">
    <property type="term" value="F:kinase activity"/>
    <property type="evidence" value="ECO:0007669"/>
    <property type="project" value="UniProtKB-UniRule"/>
</dbReference>
<dbReference type="PANTHER" id="PTHR12149">
    <property type="entry name" value="FRUCTOSAMINE 3 KINASE-RELATED PROTEIN"/>
    <property type="match status" value="1"/>
</dbReference>
<sequence>MSESEKTELFYQIAEKHQFSFREYNRLTGGDINEVFLLKGQDSLVLKLNDAQAFPGMFEAESRGLHSLKSTEAIDVPAPIATGTLGKYSYLLVEYRETAPKSSNFWTIFGEQLARLHRNTSKNFGFEDDNYIGSLPQHNDFRKNCADFYVDMRLVPQIDLAEKQGFYLPISEAFYKNCRQLLPDEPPALIHGDLWNGNFLVNAYGQPCLIDPATAYAAREMDLAMMQLFGGFSPELFNVYQEEFPFTEGWKQRIPLWQLYYLLVHLNIFGSSYLGQVTSIIKSFS</sequence>
<dbReference type="STRING" id="1229726.GRFL_2063"/>
<evidence type="ECO:0000313" key="4">
    <source>
        <dbReference type="Proteomes" id="UP000186230"/>
    </source>
</evidence>
<keyword evidence="2 3" id="KW-0418">Kinase</keyword>
<dbReference type="AlphaFoldDB" id="A0A1L7I595"/>
<dbReference type="InterPro" id="IPR011009">
    <property type="entry name" value="Kinase-like_dom_sf"/>
</dbReference>
<evidence type="ECO:0000313" key="3">
    <source>
        <dbReference type="EMBL" id="APU68787.1"/>
    </source>
</evidence>
<dbReference type="EMBL" id="CP016359">
    <property type="protein sequence ID" value="APU68787.1"/>
    <property type="molecule type" value="Genomic_DNA"/>
</dbReference>
<dbReference type="RefSeq" id="WP_083644515.1">
    <property type="nucleotide sequence ID" value="NZ_AMRU01000006.1"/>
</dbReference>
<dbReference type="PIRSF" id="PIRSF006221">
    <property type="entry name" value="Ketosamine-3-kinase"/>
    <property type="match status" value="1"/>
</dbReference>
<dbReference type="Gene3D" id="3.90.1200.10">
    <property type="match status" value="1"/>
</dbReference>
<dbReference type="Gene3D" id="3.30.200.20">
    <property type="entry name" value="Phosphorylase Kinase, domain 1"/>
    <property type="match status" value="1"/>
</dbReference>
<evidence type="ECO:0000256" key="2">
    <source>
        <dbReference type="PIRNR" id="PIRNR006221"/>
    </source>
</evidence>
<proteinExistence type="inferred from homology"/>
<dbReference type="OrthoDB" id="5291879at2"/>
<protein>
    <submittedName>
        <fullName evidence="3">Ribulosamine/erythrulosamine 3-kinase potentially involved in protein deglycation</fullName>
    </submittedName>
</protein>
<organism evidence="3 4">
    <name type="scientific">Christiangramia flava JLT2011</name>
    <dbReference type="NCBI Taxonomy" id="1229726"/>
    <lineage>
        <taxon>Bacteria</taxon>
        <taxon>Pseudomonadati</taxon>
        <taxon>Bacteroidota</taxon>
        <taxon>Flavobacteriia</taxon>
        <taxon>Flavobacteriales</taxon>
        <taxon>Flavobacteriaceae</taxon>
        <taxon>Christiangramia</taxon>
    </lineage>
</organism>
<dbReference type="Pfam" id="PF03881">
    <property type="entry name" value="Fructosamin_kin"/>
    <property type="match status" value="1"/>
</dbReference>
<dbReference type="InterPro" id="IPR016477">
    <property type="entry name" value="Fructo-/Ketosamine-3-kinase"/>
</dbReference>
<dbReference type="Proteomes" id="UP000186230">
    <property type="component" value="Chromosome"/>
</dbReference>
<name>A0A1L7I595_9FLAO</name>
<keyword evidence="2" id="KW-0808">Transferase</keyword>
<dbReference type="SUPFAM" id="SSF56112">
    <property type="entry name" value="Protein kinase-like (PK-like)"/>
    <property type="match status" value="1"/>
</dbReference>
<accession>A0A1L7I595</accession>
<gene>
    <name evidence="3" type="ORF">GRFL_2063</name>
</gene>
<dbReference type="KEGG" id="gfl:GRFL_2063"/>
<evidence type="ECO:0000256" key="1">
    <source>
        <dbReference type="ARBA" id="ARBA00009460"/>
    </source>
</evidence>
<keyword evidence="4" id="KW-1185">Reference proteome</keyword>